<sequence>MKKEENIPVVEDNGGSHLQEVGQKVHQKDWGTLTLLNRVKVDKTFTISPMVITLNDIKLIKLSNMKKETKDLLREYTGLSPEETYELYAVEHLSNDEIKDKLDSSRTEIGNDITYFEITYSVKNTGSKDLQFFSMENVTLNNKLTYRVPEKNFILSGDTLIGTKSVSRVDYSPDEEREGTIGLLNESGQNIKKITSLSFSTDDLLDGDSHVLLAKSQTFQLNF</sequence>
<evidence type="ECO:0000313" key="2">
    <source>
        <dbReference type="Proteomes" id="UP000199087"/>
    </source>
</evidence>
<evidence type="ECO:0000313" key="1">
    <source>
        <dbReference type="EMBL" id="CRK82274.1"/>
    </source>
</evidence>
<proteinExistence type="predicted"/>
<reference evidence="2" key="1">
    <citation type="submission" date="2015-05" db="EMBL/GenBank/DDBJ databases">
        <authorList>
            <person name="Urmite Genomes"/>
        </authorList>
    </citation>
    <scope>NUCLEOTIDE SEQUENCE [LARGE SCALE GENOMIC DNA]</scope>
    <source>
        <strain evidence="2">LF1</strain>
    </source>
</reference>
<name>A0A0U1NW73_9BACI</name>
<dbReference type="EMBL" id="CVRB01000002">
    <property type="protein sequence ID" value="CRK82274.1"/>
    <property type="molecule type" value="Genomic_DNA"/>
</dbReference>
<dbReference type="Proteomes" id="UP000199087">
    <property type="component" value="Unassembled WGS sequence"/>
</dbReference>
<dbReference type="RefSeq" id="WP_090634107.1">
    <property type="nucleotide sequence ID" value="NZ_CVRB01000002.1"/>
</dbReference>
<gene>
    <name evidence="1" type="ORF">BN000_02197</name>
</gene>
<dbReference type="OrthoDB" id="2865710at2"/>
<dbReference type="AlphaFoldDB" id="A0A0U1NW73"/>
<accession>A0A0U1NW73</accession>
<keyword evidence="2" id="KW-1185">Reference proteome</keyword>
<organism evidence="1 2">
    <name type="scientific">Neobacillus massiliamazoniensis</name>
    <dbReference type="NCBI Taxonomy" id="1499688"/>
    <lineage>
        <taxon>Bacteria</taxon>
        <taxon>Bacillati</taxon>
        <taxon>Bacillota</taxon>
        <taxon>Bacilli</taxon>
        <taxon>Bacillales</taxon>
        <taxon>Bacillaceae</taxon>
        <taxon>Neobacillus</taxon>
    </lineage>
</organism>
<protein>
    <submittedName>
        <fullName evidence="1">Putative lipoprotein</fullName>
    </submittedName>
</protein>
<keyword evidence="1" id="KW-0449">Lipoprotein</keyword>